<dbReference type="PANTHER" id="PTHR43519:SF1">
    <property type="entry name" value="ATP-DEPENDENT RNA HELICASE HRPB"/>
    <property type="match status" value="1"/>
</dbReference>
<dbReference type="Pfam" id="PF08482">
    <property type="entry name" value="HrpB_C"/>
    <property type="match status" value="1"/>
</dbReference>
<feature type="domain" description="Helicase ATP-binding" evidence="5">
    <location>
        <begin position="1"/>
        <end position="125"/>
    </location>
</feature>
<dbReference type="PIRSF" id="PIRSF005496">
    <property type="entry name" value="ATP_hel_hrpB"/>
    <property type="match status" value="1"/>
</dbReference>
<dbReference type="EMBL" id="CAEZSL010000159">
    <property type="protein sequence ID" value="CAB4550735.1"/>
    <property type="molecule type" value="Genomic_DNA"/>
</dbReference>
<dbReference type="PROSITE" id="PS00690">
    <property type="entry name" value="DEAH_ATP_HELICASE"/>
    <property type="match status" value="1"/>
</dbReference>
<dbReference type="GO" id="GO:0016787">
    <property type="term" value="F:hydrolase activity"/>
    <property type="evidence" value="ECO:0007669"/>
    <property type="project" value="UniProtKB-KW"/>
</dbReference>
<dbReference type="SMART" id="SM00847">
    <property type="entry name" value="HA2"/>
    <property type="match status" value="1"/>
</dbReference>
<evidence type="ECO:0000256" key="3">
    <source>
        <dbReference type="ARBA" id="ARBA00022806"/>
    </source>
</evidence>
<dbReference type="EC" id="3.6.4.13" evidence="1"/>
<dbReference type="CDD" id="cd18791">
    <property type="entry name" value="SF2_C_RHA"/>
    <property type="match status" value="1"/>
</dbReference>
<dbReference type="SMART" id="SM00490">
    <property type="entry name" value="HELICc"/>
    <property type="match status" value="1"/>
</dbReference>
<evidence type="ECO:0000256" key="4">
    <source>
        <dbReference type="SAM" id="MobiDB-lite"/>
    </source>
</evidence>
<dbReference type="InterPro" id="IPR002464">
    <property type="entry name" value="DNA/RNA_helicase_DEAH_CS"/>
</dbReference>
<organism evidence="7">
    <name type="scientific">freshwater metagenome</name>
    <dbReference type="NCBI Taxonomy" id="449393"/>
    <lineage>
        <taxon>unclassified sequences</taxon>
        <taxon>metagenomes</taxon>
        <taxon>ecological metagenomes</taxon>
    </lineage>
</organism>
<dbReference type="InterPro" id="IPR013689">
    <property type="entry name" value="RNA_helicase_ATP-dep_HrpB_C"/>
</dbReference>
<dbReference type="NCBIfam" id="TIGR01970">
    <property type="entry name" value="DEAH_box_HrpB"/>
    <property type="match status" value="1"/>
</dbReference>
<evidence type="ECO:0000313" key="7">
    <source>
        <dbReference type="EMBL" id="CAB4550735.1"/>
    </source>
</evidence>
<dbReference type="SUPFAM" id="SSF52540">
    <property type="entry name" value="P-loop containing nucleoside triphosphate hydrolases"/>
    <property type="match status" value="1"/>
</dbReference>
<keyword evidence="3" id="KW-0067">ATP-binding</keyword>
<dbReference type="Gene3D" id="3.40.50.300">
    <property type="entry name" value="P-loop containing nucleotide triphosphate hydrolases"/>
    <property type="match status" value="2"/>
</dbReference>
<keyword evidence="2" id="KW-0378">Hydrolase</keyword>
<dbReference type="InterPro" id="IPR010225">
    <property type="entry name" value="HrpB"/>
</dbReference>
<dbReference type="Pfam" id="PF00271">
    <property type="entry name" value="Helicase_C"/>
    <property type="match status" value="1"/>
</dbReference>
<evidence type="ECO:0000256" key="1">
    <source>
        <dbReference type="ARBA" id="ARBA00012552"/>
    </source>
</evidence>
<proteinExistence type="predicted"/>
<protein>
    <recommendedName>
        <fullName evidence="1">RNA helicase</fullName>
        <ecNumber evidence="1">3.6.4.13</ecNumber>
    </recommendedName>
</protein>
<dbReference type="PROSITE" id="PS51192">
    <property type="entry name" value="HELICASE_ATP_BIND_1"/>
    <property type="match status" value="1"/>
</dbReference>
<keyword evidence="3" id="KW-0347">Helicase</keyword>
<dbReference type="Gene3D" id="1.20.120.1080">
    <property type="match status" value="1"/>
</dbReference>
<evidence type="ECO:0000256" key="2">
    <source>
        <dbReference type="ARBA" id="ARBA00022801"/>
    </source>
</evidence>
<dbReference type="InterPro" id="IPR007502">
    <property type="entry name" value="Helicase-assoc_dom"/>
</dbReference>
<keyword evidence="3" id="KW-0547">Nucleotide-binding</keyword>
<feature type="domain" description="Helicase C-terminal" evidence="6">
    <location>
        <begin position="146"/>
        <end position="319"/>
    </location>
</feature>
<evidence type="ECO:0000259" key="5">
    <source>
        <dbReference type="PROSITE" id="PS51192"/>
    </source>
</evidence>
<reference evidence="7" key="1">
    <citation type="submission" date="2020-05" db="EMBL/GenBank/DDBJ databases">
        <authorList>
            <person name="Chiriac C."/>
            <person name="Salcher M."/>
            <person name="Ghai R."/>
            <person name="Kavagutti S V."/>
        </authorList>
    </citation>
    <scope>NUCLEOTIDE SEQUENCE</scope>
</reference>
<evidence type="ECO:0000259" key="6">
    <source>
        <dbReference type="PROSITE" id="PS51194"/>
    </source>
</evidence>
<feature type="region of interest" description="Disordered" evidence="4">
    <location>
        <begin position="757"/>
        <end position="778"/>
    </location>
</feature>
<dbReference type="InterPro" id="IPR027417">
    <property type="entry name" value="P-loop_NTPase"/>
</dbReference>
<dbReference type="InterPro" id="IPR001650">
    <property type="entry name" value="Helicase_C-like"/>
</dbReference>
<dbReference type="InterPro" id="IPR048333">
    <property type="entry name" value="HA2_WH"/>
</dbReference>
<dbReference type="AlphaFoldDB" id="A0A6J6CHW6"/>
<sequence length="778" mass="86494">MLEPRRLAARAAARRLASLIGQEPGELVGYQTRDERQIGPNTRIEVVTEGILTRRLQNDPELPGVGLVIFDEVHERNLPTDIGLALCLDARKNLRPDLRVLAMSATADTHRFAKLLGDTEPAPIISSVGRQHPVDIIWAPAGKQQRLDEAVTAVTIRALQENIGDILVFLPGIGEINRVQQELERLVKPDTDVYPLAGALSLADQDRALAPSPSGRRRVVLSTDIAETSLTVDGVSVVVDAGQARVPRYDPRTGMTRLITIPTSRASAEQRSGRAGRLGPGFAYRLWSKIEHTTRRSHLDPEITQVDLSGFALELAAWGTPITELSFADQPPQGAFQQGIELLQMLGALDEHAQLTSTGRRMLAAPVHPRLGHMVTAAHAKDHGLACVIAALLDDRDVMRGRPDDLPVDISLRVQFITREMSDDRADRRGIDRVRQQAEDMARRTGQRLDWDTVNADHAGSVLLLAYPDRLAMRRQPGQYQMRNGSAAWFRPTDPIASEMFVIAADLDGDRKNARIRLCAVVDEATINDVLMNDVSHESLTLWDKGRQDFVERHTVKLDRMRLSENIRRPSPSEQTVIALMEYLVQQRLKPLAWTATTNELRSRVSFLRREIGEPWPDWSDKALIASATEWLQPYLVGMTSIAEIESLDIGTLLRSQLPWPAGAKIDELVPTHLELASGRSLAIDYSTAMQEGTAPIVRVRVQDLFGTKIHPTVADGRVALVLHLLSPADRPIQVTADLVGFWSGSWNEVRKDMAGRYPKHQWPDDPANADPKRMKDR</sequence>
<accession>A0A6J6CHW6</accession>
<dbReference type="InterPro" id="IPR014001">
    <property type="entry name" value="Helicase_ATP-bd"/>
</dbReference>
<name>A0A6J6CHW6_9ZZZZ</name>
<dbReference type="PROSITE" id="PS51194">
    <property type="entry name" value="HELICASE_CTER"/>
    <property type="match status" value="1"/>
</dbReference>
<dbReference type="PANTHER" id="PTHR43519">
    <property type="entry name" value="ATP-DEPENDENT RNA HELICASE HRPB"/>
    <property type="match status" value="1"/>
</dbReference>
<gene>
    <name evidence="7" type="ORF">UFOPK1421_01265</name>
</gene>
<dbReference type="Pfam" id="PF04408">
    <property type="entry name" value="WHD_HA2"/>
    <property type="match status" value="1"/>
</dbReference>
<dbReference type="GO" id="GO:0003724">
    <property type="term" value="F:RNA helicase activity"/>
    <property type="evidence" value="ECO:0007669"/>
    <property type="project" value="UniProtKB-EC"/>
</dbReference>